<dbReference type="InterPro" id="IPR025857">
    <property type="entry name" value="MacB_PCD"/>
</dbReference>
<evidence type="ECO:0000256" key="5">
    <source>
        <dbReference type="ARBA" id="ARBA00022989"/>
    </source>
</evidence>
<comment type="similarity">
    <text evidence="2">Belongs to the ABC-4 integral membrane protein family. LolC/E subfamily.</text>
</comment>
<evidence type="ECO:0000313" key="10">
    <source>
        <dbReference type="EMBL" id="GEP42417.1"/>
    </source>
</evidence>
<evidence type="ECO:0000313" key="11">
    <source>
        <dbReference type="Proteomes" id="UP000321577"/>
    </source>
</evidence>
<accession>A0A512M6Q2</accession>
<dbReference type="Pfam" id="PF12704">
    <property type="entry name" value="MacB_PCD"/>
    <property type="match status" value="1"/>
</dbReference>
<feature type="domain" description="ABC3 transporter permease C-terminal" evidence="8">
    <location>
        <begin position="664"/>
        <end position="779"/>
    </location>
</feature>
<dbReference type="InterPro" id="IPR051447">
    <property type="entry name" value="Lipoprotein-release_system"/>
</dbReference>
<keyword evidence="3" id="KW-1003">Cell membrane</keyword>
<dbReference type="RefSeq" id="WP_146850014.1">
    <property type="nucleotide sequence ID" value="NZ_BKAG01000009.1"/>
</dbReference>
<evidence type="ECO:0000259" key="9">
    <source>
        <dbReference type="Pfam" id="PF12704"/>
    </source>
</evidence>
<feature type="domain" description="MacB-like periplasmic core" evidence="9">
    <location>
        <begin position="435"/>
        <end position="625"/>
    </location>
</feature>
<organism evidence="10 11">
    <name type="scientific">Brevifollis gellanilyticus</name>
    <dbReference type="NCBI Taxonomy" id="748831"/>
    <lineage>
        <taxon>Bacteria</taxon>
        <taxon>Pseudomonadati</taxon>
        <taxon>Verrucomicrobiota</taxon>
        <taxon>Verrucomicrobiia</taxon>
        <taxon>Verrucomicrobiales</taxon>
        <taxon>Verrucomicrobiaceae</taxon>
    </lineage>
</organism>
<dbReference type="InterPro" id="IPR003838">
    <property type="entry name" value="ABC3_permease_C"/>
</dbReference>
<evidence type="ECO:0000256" key="4">
    <source>
        <dbReference type="ARBA" id="ARBA00022692"/>
    </source>
</evidence>
<dbReference type="GO" id="GO:0098797">
    <property type="term" value="C:plasma membrane protein complex"/>
    <property type="evidence" value="ECO:0007669"/>
    <property type="project" value="TreeGrafter"/>
</dbReference>
<evidence type="ECO:0000256" key="2">
    <source>
        <dbReference type="ARBA" id="ARBA00005236"/>
    </source>
</evidence>
<dbReference type="PANTHER" id="PTHR30489">
    <property type="entry name" value="LIPOPROTEIN-RELEASING SYSTEM TRANSMEMBRANE PROTEIN LOLE"/>
    <property type="match status" value="1"/>
</dbReference>
<feature type="transmembrane region" description="Helical" evidence="7">
    <location>
        <begin position="270"/>
        <end position="292"/>
    </location>
</feature>
<keyword evidence="5 7" id="KW-1133">Transmembrane helix</keyword>
<sequence length="789" mass="86469">MLTPLDLKLLRDLGRMKGQVVAVSLVMACGLAMMIMTRSLILTLEGTRDAYYQTYRMADVFGMMKRAPLSLKPRLAAIPGVAELETRVVRDAVLDLPGVLEPCTGHLVSLPEDGGTPLLNQIYLRRGRMPQVDSRREAVVSEAFAEANKLQLGDSVTAIINGRRDQLLICGIGLSPEFVFEARPGETLPDNKRFGVFWMNYRALAVAYNMDGAFNDFAVDLSPGAEPGPVLEEMDRLLAVYGATGAYTRSDHASAQRLDDELEVLNALSVAYPVVFLSVAAFMVNAVLARLVRLQREQIAQLKALGYSSWQVGRHYLGFAFVIVVIGSILGGLAGRFMGGGLLAMYRLFFRFPRLEFTLDYSAVGLALLVSTVASMIGVLSVVWMAVNLPPAEAMRPEPPASFKPSLLERAGLTNWMSPSMRMALRNIERRPWQSAFTVLGLALATGLMVLPGSMADSIDYLLTYQWNDSQRQDVVAILIEPGSGEALHDLEHLPGVIYAEPIRSVQVRLRHAQREKKLAITGLPKGSDLFRLLDAQQRSVSLPEEGIVMSQALAEKLGLRVGESVQVAVLEGQRPTLHIPLRGVIEDFSGVSAFMDIDALRRVMKEGASVSGAYLTIDETRWEDFMKKVKDTPRLAATLVKKDQLRAFRTTTGESIGILRKLYLTLAVIVAFGVVYNSARIALSERSRDLATLRVVGFTQREVAGVLLGELTLLLVTALPLGLVFGKGLVTWIITKVRTETVRLPLIISDQTYAIAVIVVSGAAVACFLLVGRMLRKLDMVGVLKARD</sequence>
<gene>
    <name evidence="10" type="ORF">BGE01nite_17080</name>
</gene>
<evidence type="ECO:0000256" key="7">
    <source>
        <dbReference type="SAM" id="Phobius"/>
    </source>
</evidence>
<comment type="caution">
    <text evidence="10">The sequence shown here is derived from an EMBL/GenBank/DDBJ whole genome shotgun (WGS) entry which is preliminary data.</text>
</comment>
<feature type="transmembrane region" description="Helical" evidence="7">
    <location>
        <begin position="705"/>
        <end position="734"/>
    </location>
</feature>
<dbReference type="PANTHER" id="PTHR30489:SF0">
    <property type="entry name" value="LIPOPROTEIN-RELEASING SYSTEM TRANSMEMBRANE PROTEIN LOLE"/>
    <property type="match status" value="1"/>
</dbReference>
<feature type="transmembrane region" description="Helical" evidence="7">
    <location>
        <begin position="432"/>
        <end position="451"/>
    </location>
</feature>
<protein>
    <submittedName>
        <fullName evidence="10">Peptide ABC transporter permease</fullName>
    </submittedName>
</protein>
<feature type="transmembrane region" description="Helical" evidence="7">
    <location>
        <begin position="663"/>
        <end position="684"/>
    </location>
</feature>
<comment type="subcellular location">
    <subcellularLocation>
        <location evidence="1">Cell membrane</location>
        <topology evidence="1">Multi-pass membrane protein</topology>
    </subcellularLocation>
</comment>
<evidence type="ECO:0000256" key="1">
    <source>
        <dbReference type="ARBA" id="ARBA00004651"/>
    </source>
</evidence>
<keyword evidence="11" id="KW-1185">Reference proteome</keyword>
<feature type="domain" description="ABC3 transporter permease C-terminal" evidence="8">
    <location>
        <begin position="272"/>
        <end position="391"/>
    </location>
</feature>
<evidence type="ECO:0000259" key="8">
    <source>
        <dbReference type="Pfam" id="PF02687"/>
    </source>
</evidence>
<reference evidence="10 11" key="1">
    <citation type="submission" date="2019-07" db="EMBL/GenBank/DDBJ databases">
        <title>Whole genome shotgun sequence of Brevifollis gellanilyticus NBRC 108608.</title>
        <authorList>
            <person name="Hosoyama A."/>
            <person name="Uohara A."/>
            <person name="Ohji S."/>
            <person name="Ichikawa N."/>
        </authorList>
    </citation>
    <scope>NUCLEOTIDE SEQUENCE [LARGE SCALE GENOMIC DNA]</scope>
    <source>
        <strain evidence="10 11">NBRC 108608</strain>
    </source>
</reference>
<dbReference type="EMBL" id="BKAG01000009">
    <property type="protein sequence ID" value="GEP42417.1"/>
    <property type="molecule type" value="Genomic_DNA"/>
</dbReference>
<name>A0A512M6Q2_9BACT</name>
<evidence type="ECO:0000256" key="3">
    <source>
        <dbReference type="ARBA" id="ARBA00022475"/>
    </source>
</evidence>
<feature type="transmembrane region" description="Helical" evidence="7">
    <location>
        <begin position="316"/>
        <end position="349"/>
    </location>
</feature>
<dbReference type="Pfam" id="PF02687">
    <property type="entry name" value="FtsX"/>
    <property type="match status" value="2"/>
</dbReference>
<dbReference type="GO" id="GO:0044874">
    <property type="term" value="P:lipoprotein localization to outer membrane"/>
    <property type="evidence" value="ECO:0007669"/>
    <property type="project" value="TreeGrafter"/>
</dbReference>
<feature type="transmembrane region" description="Helical" evidence="7">
    <location>
        <begin position="20"/>
        <end position="41"/>
    </location>
</feature>
<evidence type="ECO:0000256" key="6">
    <source>
        <dbReference type="ARBA" id="ARBA00023136"/>
    </source>
</evidence>
<feature type="transmembrane region" description="Helical" evidence="7">
    <location>
        <begin position="361"/>
        <end position="387"/>
    </location>
</feature>
<keyword evidence="4 7" id="KW-0812">Transmembrane</keyword>
<feature type="transmembrane region" description="Helical" evidence="7">
    <location>
        <begin position="754"/>
        <end position="772"/>
    </location>
</feature>
<proteinExistence type="inferred from homology"/>
<keyword evidence="6 7" id="KW-0472">Membrane</keyword>
<dbReference type="Proteomes" id="UP000321577">
    <property type="component" value="Unassembled WGS sequence"/>
</dbReference>
<dbReference type="AlphaFoldDB" id="A0A512M6Q2"/>
<dbReference type="OrthoDB" id="5137249at2"/>